<dbReference type="InterPro" id="IPR036390">
    <property type="entry name" value="WH_DNA-bd_sf"/>
</dbReference>
<comment type="caution">
    <text evidence="6">The sequence shown here is derived from an EMBL/GenBank/DDBJ whole genome shotgun (WGS) entry which is preliminary data.</text>
</comment>
<dbReference type="eggNOG" id="COG0640">
    <property type="taxonomic scope" value="Bacteria"/>
</dbReference>
<keyword evidence="7" id="KW-1185">Reference proteome</keyword>
<dbReference type="AlphaFoldDB" id="C6Q2T2"/>
<dbReference type="SMART" id="SM00418">
    <property type="entry name" value="HTH_ARSR"/>
    <property type="match status" value="1"/>
</dbReference>
<dbReference type="PROSITE" id="PS50987">
    <property type="entry name" value="HTH_ARSR_2"/>
    <property type="match status" value="1"/>
</dbReference>
<dbReference type="RefSeq" id="WP_007064233.1">
    <property type="nucleotide sequence ID" value="NZ_ACVI01000200.1"/>
</dbReference>
<dbReference type="PATRIC" id="fig|536227.13.peg.2885"/>
<protein>
    <submittedName>
        <fullName evidence="6">Transcriptional regulator, ArsR family</fullName>
    </submittedName>
</protein>
<feature type="domain" description="HTH arsR-type" evidence="5">
    <location>
        <begin position="28"/>
        <end position="121"/>
    </location>
</feature>
<evidence type="ECO:0000256" key="4">
    <source>
        <dbReference type="ARBA" id="ARBA00043263"/>
    </source>
</evidence>
<keyword evidence="1" id="KW-0805">Transcription regulation</keyword>
<evidence type="ECO:0000256" key="1">
    <source>
        <dbReference type="ARBA" id="ARBA00023015"/>
    </source>
</evidence>
<dbReference type="PRINTS" id="PR00778">
    <property type="entry name" value="HTHARSR"/>
</dbReference>
<keyword evidence="4" id="KW-0105">Cadmium resistance</keyword>
<gene>
    <name evidence="6" type="ORF">CcarbDRAFT_5350</name>
</gene>
<dbReference type="KEGG" id="cck:Ccar_13780"/>
<name>C6Q2T2_9CLOT</name>
<evidence type="ECO:0000313" key="7">
    <source>
        <dbReference type="Proteomes" id="UP000004198"/>
    </source>
</evidence>
<dbReference type="PANTHER" id="PTHR43132">
    <property type="entry name" value="ARSENICAL RESISTANCE OPERON REPRESSOR ARSR-RELATED"/>
    <property type="match status" value="1"/>
</dbReference>
<dbReference type="InterPro" id="IPR051011">
    <property type="entry name" value="Metal_resp_trans_reg"/>
</dbReference>
<keyword evidence="3" id="KW-0804">Transcription</keyword>
<reference evidence="6 7" key="1">
    <citation type="submission" date="2009-06" db="EMBL/GenBank/DDBJ databases">
        <title>The draft genome of Clostridium carboxidivorans P7.</title>
        <authorList>
            <consortium name="US DOE Joint Genome Institute (JGI-PGF)"/>
            <person name="Lucas S."/>
            <person name="Copeland A."/>
            <person name="Lapidus A."/>
            <person name="Glavina del Rio T."/>
            <person name="Tice H."/>
            <person name="Bruce D."/>
            <person name="Goodwin L."/>
            <person name="Pitluck S."/>
            <person name="Larimer F."/>
            <person name="Land M.L."/>
            <person name="Hauser L."/>
            <person name="Hemme C.L."/>
        </authorList>
    </citation>
    <scope>NUCLEOTIDE SEQUENCE [LARGE SCALE GENOMIC DNA]</scope>
    <source>
        <strain evidence="6 7">P7</strain>
    </source>
</reference>
<dbReference type="Pfam" id="PF01022">
    <property type="entry name" value="HTH_5"/>
    <property type="match status" value="1"/>
</dbReference>
<dbReference type="PROSITE" id="PS00846">
    <property type="entry name" value="HTH_ARSR_1"/>
    <property type="match status" value="1"/>
</dbReference>
<dbReference type="GO" id="GO:0003700">
    <property type="term" value="F:DNA-binding transcription factor activity"/>
    <property type="evidence" value="ECO:0007669"/>
    <property type="project" value="InterPro"/>
</dbReference>
<organism evidence="6 7">
    <name type="scientific">Clostridium carboxidivorans P7</name>
    <dbReference type="NCBI Taxonomy" id="536227"/>
    <lineage>
        <taxon>Bacteria</taxon>
        <taxon>Bacillati</taxon>
        <taxon>Bacillota</taxon>
        <taxon>Clostridia</taxon>
        <taxon>Eubacteriales</taxon>
        <taxon>Clostridiaceae</taxon>
        <taxon>Clostridium</taxon>
    </lineage>
</organism>
<dbReference type="CDD" id="cd00090">
    <property type="entry name" value="HTH_ARSR"/>
    <property type="match status" value="1"/>
</dbReference>
<dbReference type="STRING" id="536227.Ccar_13780"/>
<dbReference type="InterPro" id="IPR036388">
    <property type="entry name" value="WH-like_DNA-bd_sf"/>
</dbReference>
<accession>C6Q2T2</accession>
<dbReference type="Proteomes" id="UP000004198">
    <property type="component" value="Unassembled WGS sequence"/>
</dbReference>
<dbReference type="OrthoDB" id="9794330at2"/>
<dbReference type="InterPro" id="IPR001845">
    <property type="entry name" value="HTH_ArsR_DNA-bd_dom"/>
</dbReference>
<dbReference type="GO" id="GO:0046686">
    <property type="term" value="P:response to cadmium ion"/>
    <property type="evidence" value="ECO:0007669"/>
    <property type="project" value="UniProtKB-KW"/>
</dbReference>
<dbReference type="NCBIfam" id="NF033788">
    <property type="entry name" value="HTH_metalloreg"/>
    <property type="match status" value="1"/>
</dbReference>
<evidence type="ECO:0000256" key="2">
    <source>
        <dbReference type="ARBA" id="ARBA00023125"/>
    </source>
</evidence>
<dbReference type="Gene3D" id="1.10.10.10">
    <property type="entry name" value="Winged helix-like DNA-binding domain superfamily/Winged helix DNA-binding domain"/>
    <property type="match status" value="1"/>
</dbReference>
<sequence length="121" mass="14124">MENKNNIEVCNCNVIHEDVINEVKKSIPEEEKLYDLAEFFKVYGDTTRIKIICALFKAEMCVCDIAALFSMTQSAISHQLRVLKQARLVKFRKEGKVVYYSLDDEHVKRIFDQGLLHINER</sequence>
<dbReference type="SUPFAM" id="SSF46785">
    <property type="entry name" value="Winged helix' DNA-binding domain"/>
    <property type="match status" value="1"/>
</dbReference>
<dbReference type="GO" id="GO:0003677">
    <property type="term" value="F:DNA binding"/>
    <property type="evidence" value="ECO:0007669"/>
    <property type="project" value="UniProtKB-KW"/>
</dbReference>
<dbReference type="InterPro" id="IPR018334">
    <property type="entry name" value="ArsR_HTH"/>
</dbReference>
<evidence type="ECO:0000259" key="5">
    <source>
        <dbReference type="PROSITE" id="PS50987"/>
    </source>
</evidence>
<dbReference type="InterPro" id="IPR011991">
    <property type="entry name" value="ArsR-like_HTH"/>
</dbReference>
<keyword evidence="2" id="KW-0238">DNA-binding</keyword>
<evidence type="ECO:0000256" key="3">
    <source>
        <dbReference type="ARBA" id="ARBA00023163"/>
    </source>
</evidence>
<dbReference type="PANTHER" id="PTHR43132:SF6">
    <property type="entry name" value="HTH-TYPE TRANSCRIPTIONAL REPRESSOR CZRA"/>
    <property type="match status" value="1"/>
</dbReference>
<proteinExistence type="predicted"/>
<dbReference type="EMBL" id="ACVI01000200">
    <property type="protein sequence ID" value="EET84197.1"/>
    <property type="molecule type" value="Genomic_DNA"/>
</dbReference>
<evidence type="ECO:0000313" key="6">
    <source>
        <dbReference type="EMBL" id="EET84197.1"/>
    </source>
</evidence>